<evidence type="ECO:0000313" key="5">
    <source>
        <dbReference type="Proteomes" id="UP000266615"/>
    </source>
</evidence>
<dbReference type="InterPro" id="IPR003870">
    <property type="entry name" value="DUF222"/>
</dbReference>
<comment type="similarity">
    <text evidence="1">Belongs to the Rv1128c/1148c/1588c/1702c/1945/3466 family.</text>
</comment>
<evidence type="ECO:0000256" key="1">
    <source>
        <dbReference type="ARBA" id="ARBA00023450"/>
    </source>
</evidence>
<feature type="compositionally biased region" description="Pro residues" evidence="2">
    <location>
        <begin position="419"/>
        <end position="429"/>
    </location>
</feature>
<dbReference type="GO" id="GO:0008270">
    <property type="term" value="F:zinc ion binding"/>
    <property type="evidence" value="ECO:0007669"/>
    <property type="project" value="InterPro"/>
</dbReference>
<evidence type="ECO:0000256" key="2">
    <source>
        <dbReference type="SAM" id="MobiDB-lite"/>
    </source>
</evidence>
<accession>A0A3A4F1J6</accession>
<dbReference type="Pfam" id="PF02720">
    <property type="entry name" value="DUF222"/>
    <property type="match status" value="1"/>
</dbReference>
<dbReference type="AlphaFoldDB" id="A0A3A4F1J6"/>
<dbReference type="CDD" id="cd00085">
    <property type="entry name" value="HNHc"/>
    <property type="match status" value="1"/>
</dbReference>
<dbReference type="SMART" id="SM00507">
    <property type="entry name" value="HNHc"/>
    <property type="match status" value="1"/>
</dbReference>
<feature type="compositionally biased region" description="Polar residues" evidence="2">
    <location>
        <begin position="452"/>
        <end position="463"/>
    </location>
</feature>
<reference evidence="4 5" key="1">
    <citation type="submission" date="2018-09" db="EMBL/GenBank/DDBJ databases">
        <title>Nesterenkonia natronophila sp. nov., an alkaliphilic actinobacteriume isolated from a soda lake, and emended description of the genus Nesterenkonia.</title>
        <authorList>
            <person name="Menes R.J."/>
            <person name="Iriarte A."/>
        </authorList>
    </citation>
    <scope>NUCLEOTIDE SEQUENCE [LARGE SCALE GENOMIC DNA]</scope>
    <source>
        <strain evidence="4 5">M8</strain>
    </source>
</reference>
<feature type="region of interest" description="Disordered" evidence="2">
    <location>
        <begin position="201"/>
        <end position="247"/>
    </location>
</feature>
<evidence type="ECO:0000313" key="4">
    <source>
        <dbReference type="EMBL" id="RJN32122.1"/>
    </source>
</evidence>
<sequence>MRHLAVVPELTAAWEHQVVARRAEAAKIMHLLGYRDRCAAAAAGEPAVARAETERAAVRDAALVLGASERTTTILLNAAGFARQTLPRMWQAFLDGQVDLVRVRKVADAAAPELGEHCLRQLDSRAAVEAAHRGVADFQRWLTRYIAELNPEAYAADCERARQDRYVRFDHQPNGMSYLEAYLPTLEAAAIQNRLRAAARGLDSPPAHDHDRQNEAGQDQRDPGQEPTPMGSPVPMARGEAAGGDGRTLAQREADLLAVWLRDGRVYDAPVEAKIMVMVPEATLTGASDEPGVAADRSWRIPAGQARALAHNPNAAHQWYEGQVRPNRQEADYDLLTARYVGRYPPQRLRDALIFRDGVCQAPGCTISAQRCDIDHQHPNQDGGATTGSNLWALCRRHHRMKSHGLLHPSTPRSDIPTKSPPVEEPPLTPKRSGLRERRPVPPHRGPARATMTWTSTPIRILH</sequence>
<dbReference type="EMBL" id="QYZP01000002">
    <property type="protein sequence ID" value="RJN32122.1"/>
    <property type="molecule type" value="Genomic_DNA"/>
</dbReference>
<dbReference type="Proteomes" id="UP000266615">
    <property type="component" value="Unassembled WGS sequence"/>
</dbReference>
<dbReference type="Pfam" id="PF01844">
    <property type="entry name" value="HNH"/>
    <property type="match status" value="1"/>
</dbReference>
<keyword evidence="4" id="KW-0255">Endonuclease</keyword>
<dbReference type="InterPro" id="IPR003615">
    <property type="entry name" value="HNH_nuc"/>
</dbReference>
<proteinExistence type="inferred from homology"/>
<gene>
    <name evidence="4" type="ORF">D3250_08590</name>
</gene>
<keyword evidence="4" id="KW-0540">Nuclease</keyword>
<feature type="region of interest" description="Disordered" evidence="2">
    <location>
        <begin position="403"/>
        <end position="463"/>
    </location>
</feature>
<name>A0A3A4F1J6_9MICC</name>
<feature type="compositionally biased region" description="Basic and acidic residues" evidence="2">
    <location>
        <begin position="206"/>
        <end position="224"/>
    </location>
</feature>
<comment type="caution">
    <text evidence="4">The sequence shown here is derived from an EMBL/GenBank/DDBJ whole genome shotgun (WGS) entry which is preliminary data.</text>
</comment>
<keyword evidence="4" id="KW-0378">Hydrolase</keyword>
<keyword evidence="5" id="KW-1185">Reference proteome</keyword>
<feature type="domain" description="HNH nuclease" evidence="3">
    <location>
        <begin position="348"/>
        <end position="400"/>
    </location>
</feature>
<protein>
    <submittedName>
        <fullName evidence="4">HNH endonuclease</fullName>
    </submittedName>
</protein>
<organism evidence="4 5">
    <name type="scientific">Nesterenkonia natronophila</name>
    <dbReference type="NCBI Taxonomy" id="2174932"/>
    <lineage>
        <taxon>Bacteria</taxon>
        <taxon>Bacillati</taxon>
        <taxon>Actinomycetota</taxon>
        <taxon>Actinomycetes</taxon>
        <taxon>Micrococcales</taxon>
        <taxon>Micrococcaceae</taxon>
        <taxon>Nesterenkonia</taxon>
    </lineage>
</organism>
<dbReference type="GO" id="GO:0003676">
    <property type="term" value="F:nucleic acid binding"/>
    <property type="evidence" value="ECO:0007669"/>
    <property type="project" value="InterPro"/>
</dbReference>
<evidence type="ECO:0000259" key="3">
    <source>
        <dbReference type="SMART" id="SM00507"/>
    </source>
</evidence>
<dbReference type="GO" id="GO:0004519">
    <property type="term" value="F:endonuclease activity"/>
    <property type="evidence" value="ECO:0007669"/>
    <property type="project" value="UniProtKB-KW"/>
</dbReference>
<dbReference type="InterPro" id="IPR002711">
    <property type="entry name" value="HNH"/>
</dbReference>
<dbReference type="Gene3D" id="1.10.30.50">
    <property type="match status" value="1"/>
</dbReference>